<dbReference type="AlphaFoldDB" id="A0A841TBK7"/>
<evidence type="ECO:0000256" key="1">
    <source>
        <dbReference type="SAM" id="MobiDB-lite"/>
    </source>
</evidence>
<sequence>MPVLIQINGETADEAIRELSTLASGITGQAGTTAPAAAEAPKQPRTRKTESVKETPAAAAEPEEDPKNAEPEQEDESTGGAEPDEDSGSDEPIPTDVDLRAVASAVGVKGADAKKAIKALLDKYGVPNITAVPQDKRIAFKAELEAI</sequence>
<name>A0A841TBK7_9BACL</name>
<evidence type="ECO:0000313" key="3">
    <source>
        <dbReference type="Proteomes" id="UP000574133"/>
    </source>
</evidence>
<evidence type="ECO:0000313" key="2">
    <source>
        <dbReference type="EMBL" id="MBB6677496.1"/>
    </source>
</evidence>
<proteinExistence type="predicted"/>
<dbReference type="RefSeq" id="WP_185178774.1">
    <property type="nucleotide sequence ID" value="NZ_CBCSEP010000005.1"/>
</dbReference>
<feature type="compositionally biased region" description="Low complexity" evidence="1">
    <location>
        <begin position="25"/>
        <end position="40"/>
    </location>
</feature>
<keyword evidence="3" id="KW-1185">Reference proteome</keyword>
<protein>
    <submittedName>
        <fullName evidence="2">Uncharacterized protein</fullName>
    </submittedName>
</protein>
<accession>A0A841TBK7</accession>
<organism evidence="2 3">
    <name type="scientific">Cohnella lubricantis</name>
    <dbReference type="NCBI Taxonomy" id="2163172"/>
    <lineage>
        <taxon>Bacteria</taxon>
        <taxon>Bacillati</taxon>
        <taxon>Bacillota</taxon>
        <taxon>Bacilli</taxon>
        <taxon>Bacillales</taxon>
        <taxon>Paenibacillaceae</taxon>
        <taxon>Cohnella</taxon>
    </lineage>
</organism>
<gene>
    <name evidence="2" type="ORF">H4Q31_09180</name>
</gene>
<dbReference type="EMBL" id="JACJVN010000033">
    <property type="protein sequence ID" value="MBB6677496.1"/>
    <property type="molecule type" value="Genomic_DNA"/>
</dbReference>
<comment type="caution">
    <text evidence="2">The sequence shown here is derived from an EMBL/GenBank/DDBJ whole genome shotgun (WGS) entry which is preliminary data.</text>
</comment>
<dbReference type="Proteomes" id="UP000574133">
    <property type="component" value="Unassembled WGS sequence"/>
</dbReference>
<feature type="compositionally biased region" description="Acidic residues" evidence="1">
    <location>
        <begin position="71"/>
        <end position="89"/>
    </location>
</feature>
<reference evidence="2 3" key="1">
    <citation type="submission" date="2020-08" db="EMBL/GenBank/DDBJ databases">
        <title>Cohnella phylogeny.</title>
        <authorList>
            <person name="Dunlap C."/>
        </authorList>
    </citation>
    <scope>NUCLEOTIDE SEQUENCE [LARGE SCALE GENOMIC DNA]</scope>
    <source>
        <strain evidence="2 3">DSM 103658</strain>
    </source>
</reference>
<feature type="region of interest" description="Disordered" evidence="1">
    <location>
        <begin position="25"/>
        <end position="98"/>
    </location>
</feature>